<gene>
    <name evidence="1" type="ORF">L5515_017367</name>
</gene>
<dbReference type="Proteomes" id="UP000829354">
    <property type="component" value="Chromosome X"/>
</dbReference>
<proteinExistence type="predicted"/>
<evidence type="ECO:0000313" key="1">
    <source>
        <dbReference type="EMBL" id="UMM40862.1"/>
    </source>
</evidence>
<organism evidence="1 2">
    <name type="scientific">Caenorhabditis briggsae</name>
    <dbReference type="NCBI Taxonomy" id="6238"/>
    <lineage>
        <taxon>Eukaryota</taxon>
        <taxon>Metazoa</taxon>
        <taxon>Ecdysozoa</taxon>
        <taxon>Nematoda</taxon>
        <taxon>Chromadorea</taxon>
        <taxon>Rhabditida</taxon>
        <taxon>Rhabditina</taxon>
        <taxon>Rhabditomorpha</taxon>
        <taxon>Rhabditoidea</taxon>
        <taxon>Rhabditidae</taxon>
        <taxon>Peloderinae</taxon>
        <taxon>Caenorhabditis</taxon>
    </lineage>
</organism>
<dbReference type="AlphaFoldDB" id="A0AAE9JSI1"/>
<evidence type="ECO:0000313" key="2">
    <source>
        <dbReference type="Proteomes" id="UP000829354"/>
    </source>
</evidence>
<reference evidence="1 2" key="1">
    <citation type="submission" date="2022-04" db="EMBL/GenBank/DDBJ databases">
        <title>Chromosome-level reference genomes for two strains of Caenorhabditis briggsae: an improved platform for comparative genomics.</title>
        <authorList>
            <person name="Stevens L."/>
            <person name="Andersen E."/>
        </authorList>
    </citation>
    <scope>NUCLEOTIDE SEQUENCE [LARGE SCALE GENOMIC DNA]</scope>
    <source>
        <strain evidence="1">VX34</strain>
        <tissue evidence="1">Whole-organism</tissue>
    </source>
</reference>
<dbReference type="EMBL" id="CP092625">
    <property type="protein sequence ID" value="UMM40862.1"/>
    <property type="molecule type" value="Genomic_DNA"/>
</dbReference>
<name>A0AAE9JSI1_CAEBR</name>
<keyword evidence="2" id="KW-1185">Reference proteome</keyword>
<protein>
    <submittedName>
        <fullName evidence="1">Uncharacterized protein</fullName>
    </submittedName>
</protein>
<sequence length="105" mass="12225">MLLTKRKIKAEKSQLERENDLQILIDSWIRHGFVSDLQPSPSRRRTKDHLLQVDFFCPQLTTDIITFKGNLRDALRTACEQETDIATILQLHCPSFFNNSKNLIV</sequence>
<accession>A0AAE9JSI1</accession>